<keyword evidence="2" id="KW-1185">Reference proteome</keyword>
<dbReference type="PANTHER" id="PTHR34788">
    <property type="entry name" value="F15I1.22"/>
    <property type="match status" value="1"/>
</dbReference>
<evidence type="ECO:0000313" key="2">
    <source>
        <dbReference type="Proteomes" id="UP000238479"/>
    </source>
</evidence>
<dbReference type="AlphaFoldDB" id="A0A2P6RYU2"/>
<gene>
    <name evidence="1" type="ORF">RchiOBHm_Chr2g0146001</name>
</gene>
<sequence length="160" mass="18712">MPVSSHFSQLSLLLSYKTITSPYSLFLITFTNMAQNRELDQQTRPLANPDSRMSRYRISLRRRKLPMARLGGKKPPRGVMLVRMFRKIRLRWLKLKYFCMLKKLKESYKNMVKDLMEAGASFETFQQKIFMEATFAIPMGVSLSSYPSIPGSDRPRTLYI</sequence>
<reference evidence="1 2" key="1">
    <citation type="journal article" date="2018" name="Nat. Genet.">
        <title>The Rosa genome provides new insights in the design of modern roses.</title>
        <authorList>
            <person name="Bendahmane M."/>
        </authorList>
    </citation>
    <scope>NUCLEOTIDE SEQUENCE [LARGE SCALE GENOMIC DNA]</scope>
    <source>
        <strain evidence="2">cv. Old Blush</strain>
    </source>
</reference>
<comment type="caution">
    <text evidence="1">The sequence shown here is derived from an EMBL/GenBank/DDBJ whole genome shotgun (WGS) entry which is preliminary data.</text>
</comment>
<organism evidence="1 2">
    <name type="scientific">Rosa chinensis</name>
    <name type="common">China rose</name>
    <dbReference type="NCBI Taxonomy" id="74649"/>
    <lineage>
        <taxon>Eukaryota</taxon>
        <taxon>Viridiplantae</taxon>
        <taxon>Streptophyta</taxon>
        <taxon>Embryophyta</taxon>
        <taxon>Tracheophyta</taxon>
        <taxon>Spermatophyta</taxon>
        <taxon>Magnoliopsida</taxon>
        <taxon>eudicotyledons</taxon>
        <taxon>Gunneridae</taxon>
        <taxon>Pentapetalae</taxon>
        <taxon>rosids</taxon>
        <taxon>fabids</taxon>
        <taxon>Rosales</taxon>
        <taxon>Rosaceae</taxon>
        <taxon>Rosoideae</taxon>
        <taxon>Rosoideae incertae sedis</taxon>
        <taxon>Rosa</taxon>
    </lineage>
</organism>
<dbReference type="Gramene" id="PRQ51580">
    <property type="protein sequence ID" value="PRQ51580"/>
    <property type="gene ID" value="RchiOBHm_Chr2g0146001"/>
</dbReference>
<dbReference type="Proteomes" id="UP000238479">
    <property type="component" value="Chromosome 2"/>
</dbReference>
<accession>A0A2P6RYU2</accession>
<evidence type="ECO:0000313" key="1">
    <source>
        <dbReference type="EMBL" id="PRQ51580.1"/>
    </source>
</evidence>
<dbReference type="PANTHER" id="PTHR34788:SF4">
    <property type="entry name" value="F15I1.22"/>
    <property type="match status" value="1"/>
</dbReference>
<proteinExistence type="predicted"/>
<protein>
    <submittedName>
        <fullName evidence="1">Uncharacterized protein</fullName>
    </submittedName>
</protein>
<dbReference type="OMA" id="RMFRKIR"/>
<name>A0A2P6RYU2_ROSCH</name>
<dbReference type="EMBL" id="PDCK01000040">
    <property type="protein sequence ID" value="PRQ51580.1"/>
    <property type="molecule type" value="Genomic_DNA"/>
</dbReference>